<feature type="signal peptide" evidence="2">
    <location>
        <begin position="1"/>
        <end position="43"/>
    </location>
</feature>
<dbReference type="Gene3D" id="2.40.160.180">
    <property type="entry name" value="Carbohydrate-selective porin OprB"/>
    <property type="match status" value="1"/>
</dbReference>
<evidence type="ECO:0000256" key="1">
    <source>
        <dbReference type="ARBA" id="ARBA00008769"/>
    </source>
</evidence>
<dbReference type="RefSeq" id="WP_163073887.1">
    <property type="nucleotide sequence ID" value="NZ_CP048630.1"/>
</dbReference>
<proteinExistence type="inferred from homology"/>
<evidence type="ECO:0000256" key="2">
    <source>
        <dbReference type="RuleBase" id="RU363072"/>
    </source>
</evidence>
<organism evidence="4 5">
    <name type="scientific">Ancylobacter pratisalsi</name>
    <dbReference type="NCBI Taxonomy" id="1745854"/>
    <lineage>
        <taxon>Bacteria</taxon>
        <taxon>Pseudomonadati</taxon>
        <taxon>Pseudomonadota</taxon>
        <taxon>Alphaproteobacteria</taxon>
        <taxon>Hyphomicrobiales</taxon>
        <taxon>Xanthobacteraceae</taxon>
        <taxon>Ancylobacter</taxon>
    </lineage>
</organism>
<evidence type="ECO:0000313" key="4">
    <source>
        <dbReference type="EMBL" id="QIB32800.1"/>
    </source>
</evidence>
<feature type="chain" id="PRO_5027146845" evidence="2">
    <location>
        <begin position="44"/>
        <end position="463"/>
    </location>
</feature>
<dbReference type="InterPro" id="IPR052932">
    <property type="entry name" value="OprB_Porin"/>
</dbReference>
<dbReference type="GO" id="GO:0016020">
    <property type="term" value="C:membrane"/>
    <property type="evidence" value="ECO:0007669"/>
    <property type="project" value="InterPro"/>
</dbReference>
<dbReference type="GO" id="GO:0015288">
    <property type="term" value="F:porin activity"/>
    <property type="evidence" value="ECO:0007669"/>
    <property type="project" value="InterPro"/>
</dbReference>
<gene>
    <name evidence="4" type="ORF">G3A50_03065</name>
</gene>
<keyword evidence="5" id="KW-1185">Reference proteome</keyword>
<protein>
    <submittedName>
        <fullName evidence="4">Carbohydrate porin</fullName>
    </submittedName>
</protein>
<dbReference type="InterPro" id="IPR007049">
    <property type="entry name" value="Carb-sel_porin_OprB"/>
</dbReference>
<feature type="region of interest" description="Disordered" evidence="3">
    <location>
        <begin position="1"/>
        <end position="21"/>
    </location>
</feature>
<sequence>MRSKPTWPCSAPTPSAGTPRAASRAGIGAGLLAAMLAAAPAAADPAPSDWLTRATLTGDWNGARTALADKGVTVFSNWIVDALGNTSGGLRQGAAMDGQFELELTFDLDKLAGWKGASFVASLYWLQGSNLSTDVGNLLTLTNIAGQDGARLGEFYLENHFADDTLITRIGQIAADEEFWISDSAGLFINSTFGWPGINGVDLPAGGPADPLATPGVWVKWAPDASFYVQAAAFNGNPLGGANGNADGLDFPLDDGVFAILEATYIHKGANGLTGTFRLGGWYGSQSYDDLSLAANGVSLADPAAAGGPLTHQGNYSLYAIADQELWRSGASTLSGFVRVAGAPANRSEVSFYVDTGLVLAGPLPGRPDDIAGIGFAYAKISPDLASLDRTTNALTGLNGPVQDYEAVLEVTYQAAVTPWLSVQPFFQYVFHPGGNVPNPDGSNPTQALQDAAVFGVRSTVTF</sequence>
<reference evidence="4 5" key="1">
    <citation type="submission" date="2020-02" db="EMBL/GenBank/DDBJ databases">
        <authorList>
            <person name="Li G."/>
        </authorList>
    </citation>
    <scope>NUCLEOTIDE SEQUENCE [LARGE SCALE GENOMIC DNA]</scope>
    <source>
        <strain evidence="4 5">DSM 102029</strain>
    </source>
</reference>
<dbReference type="Proteomes" id="UP000464751">
    <property type="component" value="Chromosome"/>
</dbReference>
<dbReference type="AlphaFoldDB" id="A0A6P1YIJ7"/>
<keyword evidence="2" id="KW-0732">Signal</keyword>
<comment type="similarity">
    <text evidence="1 2">Belongs to the OprB family.</text>
</comment>
<dbReference type="EMBL" id="CP048630">
    <property type="protein sequence ID" value="QIB32800.1"/>
    <property type="molecule type" value="Genomic_DNA"/>
</dbReference>
<evidence type="ECO:0000256" key="3">
    <source>
        <dbReference type="SAM" id="MobiDB-lite"/>
    </source>
</evidence>
<dbReference type="PANTHER" id="PTHR37944">
    <property type="entry name" value="PORIN B"/>
    <property type="match status" value="1"/>
</dbReference>
<name>A0A6P1YIJ7_9HYPH</name>
<dbReference type="Pfam" id="PF04966">
    <property type="entry name" value="OprB"/>
    <property type="match status" value="1"/>
</dbReference>
<dbReference type="PANTHER" id="PTHR37944:SF1">
    <property type="entry name" value="PORIN B"/>
    <property type="match status" value="1"/>
</dbReference>
<evidence type="ECO:0000313" key="5">
    <source>
        <dbReference type="Proteomes" id="UP000464751"/>
    </source>
</evidence>
<dbReference type="InterPro" id="IPR038673">
    <property type="entry name" value="OprB_sf"/>
</dbReference>
<accession>A0A6P1YIJ7</accession>
<dbReference type="KEGG" id="apra:G3A50_03065"/>
<dbReference type="GO" id="GO:0008643">
    <property type="term" value="P:carbohydrate transport"/>
    <property type="evidence" value="ECO:0007669"/>
    <property type="project" value="InterPro"/>
</dbReference>